<dbReference type="InterPro" id="IPR046253">
    <property type="entry name" value="DUF6286"/>
</dbReference>
<sequence>MSEHAPDPKEPAGRTGRLPTAARAPRGGSDGMEQSLSAAAYEGGGAKEKARRFWARRRVPAAILAALATAGVGLVLYDVAAVRAGRKAMTWRRRIAGELAGRPLDDPWMIGGAAAALLIGLWLLALALTPGLRALLAMRRPAGLTGGADVRGGLHRSAAALVLRDRAMEVAGVQSVRVDVGRRKVKARALAHFRGLDEVRGDLDAALTAGLRELGVARPLALTVHVRRPPKR</sequence>
<dbReference type="Pfam" id="PF19803">
    <property type="entry name" value="DUF6286"/>
    <property type="match status" value="1"/>
</dbReference>
<keyword evidence="2" id="KW-0472">Membrane</keyword>
<protein>
    <submittedName>
        <fullName evidence="4">DUF6286 domain-containing protein</fullName>
    </submittedName>
</protein>
<proteinExistence type="predicted"/>
<feature type="transmembrane region" description="Helical" evidence="2">
    <location>
        <begin position="108"/>
        <end position="129"/>
    </location>
</feature>
<dbReference type="EMBL" id="JBIRWE010000014">
    <property type="protein sequence ID" value="MFI1967139.1"/>
    <property type="molecule type" value="Genomic_DNA"/>
</dbReference>
<accession>A0ABW7V0M8</accession>
<evidence type="ECO:0000313" key="4">
    <source>
        <dbReference type="EMBL" id="MFI1967139.1"/>
    </source>
</evidence>
<evidence type="ECO:0000256" key="2">
    <source>
        <dbReference type="SAM" id="Phobius"/>
    </source>
</evidence>
<organism evidence="4 5">
    <name type="scientific">Streptomyces pathocidini</name>
    <dbReference type="NCBI Taxonomy" id="1650571"/>
    <lineage>
        <taxon>Bacteria</taxon>
        <taxon>Bacillati</taxon>
        <taxon>Actinomycetota</taxon>
        <taxon>Actinomycetes</taxon>
        <taxon>Kitasatosporales</taxon>
        <taxon>Streptomycetaceae</taxon>
        <taxon>Streptomyces</taxon>
    </lineage>
</organism>
<reference evidence="4 5" key="1">
    <citation type="submission" date="2024-10" db="EMBL/GenBank/DDBJ databases">
        <title>The Natural Products Discovery Center: Release of the First 8490 Sequenced Strains for Exploring Actinobacteria Biosynthetic Diversity.</title>
        <authorList>
            <person name="Kalkreuter E."/>
            <person name="Kautsar S.A."/>
            <person name="Yang D."/>
            <person name="Bader C.D."/>
            <person name="Teijaro C.N."/>
            <person name="Fluegel L."/>
            <person name="Davis C.M."/>
            <person name="Simpson J.R."/>
            <person name="Lauterbach L."/>
            <person name="Steele A.D."/>
            <person name="Gui C."/>
            <person name="Meng S."/>
            <person name="Li G."/>
            <person name="Viehrig K."/>
            <person name="Ye F."/>
            <person name="Su P."/>
            <person name="Kiefer A.F."/>
            <person name="Nichols A."/>
            <person name="Cepeda A.J."/>
            <person name="Yan W."/>
            <person name="Fan B."/>
            <person name="Jiang Y."/>
            <person name="Adhikari A."/>
            <person name="Zheng C.-J."/>
            <person name="Schuster L."/>
            <person name="Cowan T.M."/>
            <person name="Smanski M.J."/>
            <person name="Chevrette M.G."/>
            <person name="De Carvalho L.P.S."/>
            <person name="Shen B."/>
        </authorList>
    </citation>
    <scope>NUCLEOTIDE SEQUENCE [LARGE SCALE GENOMIC DNA]</scope>
    <source>
        <strain evidence="4 5">NPDC020327</strain>
    </source>
</reference>
<feature type="region of interest" description="Disordered" evidence="1">
    <location>
        <begin position="1"/>
        <end position="33"/>
    </location>
</feature>
<feature type="compositionally biased region" description="Basic and acidic residues" evidence="1">
    <location>
        <begin position="1"/>
        <end position="12"/>
    </location>
</feature>
<keyword evidence="2" id="KW-1133">Transmembrane helix</keyword>
<keyword evidence="5" id="KW-1185">Reference proteome</keyword>
<evidence type="ECO:0000256" key="1">
    <source>
        <dbReference type="SAM" id="MobiDB-lite"/>
    </source>
</evidence>
<dbReference type="RefSeq" id="WP_055472020.1">
    <property type="nucleotide sequence ID" value="NZ_JBIRWE010000014.1"/>
</dbReference>
<feature type="transmembrane region" description="Helical" evidence="2">
    <location>
        <begin position="59"/>
        <end position="77"/>
    </location>
</feature>
<name>A0ABW7V0M8_9ACTN</name>
<dbReference type="Proteomes" id="UP001611548">
    <property type="component" value="Unassembled WGS sequence"/>
</dbReference>
<evidence type="ECO:0000313" key="5">
    <source>
        <dbReference type="Proteomes" id="UP001611548"/>
    </source>
</evidence>
<feature type="domain" description="DUF6286" evidence="3">
    <location>
        <begin position="118"/>
        <end position="227"/>
    </location>
</feature>
<evidence type="ECO:0000259" key="3">
    <source>
        <dbReference type="Pfam" id="PF19803"/>
    </source>
</evidence>
<comment type="caution">
    <text evidence="4">The sequence shown here is derived from an EMBL/GenBank/DDBJ whole genome shotgun (WGS) entry which is preliminary data.</text>
</comment>
<gene>
    <name evidence="4" type="ORF">ACH429_23980</name>
</gene>
<keyword evidence="2" id="KW-0812">Transmembrane</keyword>